<keyword evidence="4" id="KW-1185">Reference proteome</keyword>
<evidence type="ECO:0000256" key="1">
    <source>
        <dbReference type="SAM" id="MobiDB-lite"/>
    </source>
</evidence>
<feature type="signal peptide" evidence="2">
    <location>
        <begin position="1"/>
        <end position="32"/>
    </location>
</feature>
<protein>
    <recommendedName>
        <fullName evidence="5">DUF4352 domain-containing protein</fullName>
    </recommendedName>
</protein>
<evidence type="ECO:0000313" key="3">
    <source>
        <dbReference type="EMBL" id="ERG63106.1"/>
    </source>
</evidence>
<dbReference type="OrthoDB" id="5106602at2"/>
<evidence type="ECO:0000313" key="4">
    <source>
        <dbReference type="Proteomes" id="UP000016462"/>
    </source>
</evidence>
<proteinExistence type="predicted"/>
<dbReference type="EMBL" id="ASHR01000038">
    <property type="protein sequence ID" value="ERG63106.1"/>
    <property type="molecule type" value="Genomic_DNA"/>
</dbReference>
<reference evidence="3 4" key="1">
    <citation type="journal article" date="2013" name="Genome Announc.">
        <title>First draft genome sequence from a member of the genus agrococcus, isolated from modern microbialites.</title>
        <authorList>
            <person name="White R.A.III."/>
            <person name="Grassa C.J."/>
            <person name="Suttle C.A."/>
        </authorList>
    </citation>
    <scope>NUCLEOTIDE SEQUENCE [LARGE SCALE GENOMIC DNA]</scope>
    <source>
        <strain evidence="3 4">RW1</strain>
    </source>
</reference>
<dbReference type="Proteomes" id="UP000016462">
    <property type="component" value="Unassembled WGS sequence"/>
</dbReference>
<name>U1MMK4_9MICO</name>
<feature type="region of interest" description="Disordered" evidence="1">
    <location>
        <begin position="48"/>
        <end position="79"/>
    </location>
</feature>
<evidence type="ECO:0008006" key="5">
    <source>
        <dbReference type="Google" id="ProtNLM"/>
    </source>
</evidence>
<evidence type="ECO:0000256" key="2">
    <source>
        <dbReference type="SAM" id="SignalP"/>
    </source>
</evidence>
<gene>
    <name evidence="3" type="ORF">L332_01380</name>
</gene>
<keyword evidence="2" id="KW-0732">Signal</keyword>
<organism evidence="3 4">
    <name type="scientific">Agrococcus pavilionensis RW1</name>
    <dbReference type="NCBI Taxonomy" id="1330458"/>
    <lineage>
        <taxon>Bacteria</taxon>
        <taxon>Bacillati</taxon>
        <taxon>Actinomycetota</taxon>
        <taxon>Actinomycetes</taxon>
        <taxon>Micrococcales</taxon>
        <taxon>Microbacteriaceae</taxon>
        <taxon>Agrococcus</taxon>
    </lineage>
</organism>
<dbReference type="AlphaFoldDB" id="U1MMK4"/>
<feature type="chain" id="PRO_5039286457" description="DUF4352 domain-containing protein" evidence="2">
    <location>
        <begin position="33"/>
        <end position="218"/>
    </location>
</feature>
<accession>U1MMK4</accession>
<comment type="caution">
    <text evidence="3">The sequence shown here is derived from an EMBL/GenBank/DDBJ whole genome shotgun (WGS) entry which is preliminary data.</text>
</comment>
<sequence>MRSTLVTRPARRGSARGGAALVAAATVALALAACIAAPASVPEDPAIPASASPVFTDLNPAPTTNGPTDPPVPTTAPGEFSYGDTVVVHTDRGSTWEITALRSIDPADSLAAQSGASPRAGERFVVLELEIENVGVVTTHPMFDMTFAYQPDGGPFSDQNSASTAAAPDDLGYVWEMRPGDRETAQVIVAVREDDPTGSWVVSPSASGIDGATLYRWR</sequence>
<dbReference type="PROSITE" id="PS51257">
    <property type="entry name" value="PROKAR_LIPOPROTEIN"/>
    <property type="match status" value="1"/>
</dbReference>
<dbReference type="RefSeq" id="WP_021011668.1">
    <property type="nucleotide sequence ID" value="NZ_ASHR01000038.1"/>
</dbReference>